<keyword evidence="2" id="KW-1185">Reference proteome</keyword>
<dbReference type="HOGENOM" id="CLU_1997183_0_0_1"/>
<accession>Q22XN4</accession>
<dbReference type="EMBL" id="GG662805">
    <property type="protein sequence ID" value="EAR90045.1"/>
    <property type="molecule type" value="Genomic_DNA"/>
</dbReference>
<sequence>MMMIIIIKTINTIIETLKTWRSGHQTRRVFIQGKIVSEFVLILKMRLQVKSVQVEGEHGCVSFKNPVKTDLILDLYENSYLNVLKTLQNEFMFCSLQNNWLNFNNPKYPLPQNNQSRNQNLSRNS</sequence>
<reference evidence="2" key="1">
    <citation type="journal article" date="2006" name="PLoS Biol.">
        <title>Macronuclear genome sequence of the ciliate Tetrahymena thermophila, a model eukaryote.</title>
        <authorList>
            <person name="Eisen J.A."/>
            <person name="Coyne R.S."/>
            <person name="Wu M."/>
            <person name="Wu D."/>
            <person name="Thiagarajan M."/>
            <person name="Wortman J.R."/>
            <person name="Badger J.H."/>
            <person name="Ren Q."/>
            <person name="Amedeo P."/>
            <person name="Jones K.M."/>
            <person name="Tallon L.J."/>
            <person name="Delcher A.L."/>
            <person name="Salzberg S.L."/>
            <person name="Silva J.C."/>
            <person name="Haas B.J."/>
            <person name="Majoros W.H."/>
            <person name="Farzad M."/>
            <person name="Carlton J.M."/>
            <person name="Smith R.K. Jr."/>
            <person name="Garg J."/>
            <person name="Pearlman R.E."/>
            <person name="Karrer K.M."/>
            <person name="Sun L."/>
            <person name="Manning G."/>
            <person name="Elde N.C."/>
            <person name="Turkewitz A.P."/>
            <person name="Asai D.J."/>
            <person name="Wilkes D.E."/>
            <person name="Wang Y."/>
            <person name="Cai H."/>
            <person name="Collins K."/>
            <person name="Stewart B.A."/>
            <person name="Lee S.R."/>
            <person name="Wilamowska K."/>
            <person name="Weinberg Z."/>
            <person name="Ruzzo W.L."/>
            <person name="Wloga D."/>
            <person name="Gaertig J."/>
            <person name="Frankel J."/>
            <person name="Tsao C.-C."/>
            <person name="Gorovsky M.A."/>
            <person name="Keeling P.J."/>
            <person name="Waller R.F."/>
            <person name="Patron N.J."/>
            <person name="Cherry J.M."/>
            <person name="Stover N.A."/>
            <person name="Krieger C.J."/>
            <person name="del Toro C."/>
            <person name="Ryder H.F."/>
            <person name="Williamson S.C."/>
            <person name="Barbeau R.A."/>
            <person name="Hamilton E.P."/>
            <person name="Orias E."/>
        </authorList>
    </citation>
    <scope>NUCLEOTIDE SEQUENCE [LARGE SCALE GENOMIC DNA]</scope>
    <source>
        <strain evidence="2">SB210</strain>
    </source>
</reference>
<dbReference type="InParanoid" id="Q22XN4"/>
<evidence type="ECO:0000313" key="2">
    <source>
        <dbReference type="Proteomes" id="UP000009168"/>
    </source>
</evidence>
<dbReference type="RefSeq" id="XP_001010290.1">
    <property type="nucleotide sequence ID" value="XM_001010290.3"/>
</dbReference>
<dbReference type="GeneID" id="7826474"/>
<proteinExistence type="predicted"/>
<organism evidence="1 2">
    <name type="scientific">Tetrahymena thermophila (strain SB210)</name>
    <dbReference type="NCBI Taxonomy" id="312017"/>
    <lineage>
        <taxon>Eukaryota</taxon>
        <taxon>Sar</taxon>
        <taxon>Alveolata</taxon>
        <taxon>Ciliophora</taxon>
        <taxon>Intramacronucleata</taxon>
        <taxon>Oligohymenophorea</taxon>
        <taxon>Hymenostomatida</taxon>
        <taxon>Tetrahymenina</taxon>
        <taxon>Tetrahymenidae</taxon>
        <taxon>Tetrahymena</taxon>
    </lineage>
</organism>
<gene>
    <name evidence="1" type="ORF">TTHERM_01018430</name>
</gene>
<dbReference type="Proteomes" id="UP000009168">
    <property type="component" value="Unassembled WGS sequence"/>
</dbReference>
<dbReference type="AlphaFoldDB" id="Q22XN4"/>
<evidence type="ECO:0000313" key="1">
    <source>
        <dbReference type="EMBL" id="EAR90045.1"/>
    </source>
</evidence>
<dbReference type="KEGG" id="tet:TTHERM_01018430"/>
<name>Q22XN4_TETTS</name>
<protein>
    <submittedName>
        <fullName evidence="1">Uncharacterized protein</fullName>
    </submittedName>
</protein>